<evidence type="ECO:0000313" key="8">
    <source>
        <dbReference type="EMBL" id="ORZ15639.1"/>
    </source>
</evidence>
<feature type="domain" description="Autophagy-related protein 11 C-terminal" evidence="7">
    <location>
        <begin position="81"/>
        <end position="207"/>
    </location>
</feature>
<evidence type="ECO:0000256" key="4">
    <source>
        <dbReference type="RuleBase" id="RU367075"/>
    </source>
</evidence>
<gene>
    <name evidence="8" type="ORF">BCR42DRAFT_40673</name>
</gene>
<dbReference type="GO" id="GO:0034517">
    <property type="term" value="P:ribophagy"/>
    <property type="evidence" value="ECO:0007669"/>
    <property type="project" value="TreeGrafter"/>
</dbReference>
<keyword evidence="2 4" id="KW-0072">Autophagy</keyword>
<proteinExistence type="inferred from homology"/>
<feature type="coiled-coil region" evidence="5">
    <location>
        <begin position="87"/>
        <end position="114"/>
    </location>
</feature>
<feature type="compositionally biased region" description="Low complexity" evidence="6">
    <location>
        <begin position="314"/>
        <end position="328"/>
    </location>
</feature>
<keyword evidence="4" id="KW-0472">Membrane</keyword>
<keyword evidence="4" id="KW-0926">Vacuole</keyword>
<dbReference type="GO" id="GO:1990316">
    <property type="term" value="C:Atg1/ULK1 kinase complex"/>
    <property type="evidence" value="ECO:0007669"/>
    <property type="project" value="TreeGrafter"/>
</dbReference>
<dbReference type="PANTHER" id="PTHR13222">
    <property type="entry name" value="RB1-INDUCIBLE COILED-COIL"/>
    <property type="match status" value="1"/>
</dbReference>
<sequence length="377" mass="42372">MEEEKFEWHSTSVHMAHKLDDIRKNVFFEVINQLQLPVDENEVGAMTRKISIMDPATQHDVSVFHDILTAMNVIDSGKFVSRVFKKVKNAHELTRRWQKEYKELKEKYTKLTTSAHEKIAFRNFKTGDVALFLPTRNSTRKPWAAFNVNAPHYFLKPSETVSSQMSSREWIVARITSITECLVNAQDSSTNPYGLPDKAVFYQLEVENWRNGRPKHHHRKSKHAKSSPSNSSSSSVTASDINISDSTVNYQRRYTLPSTHGANHRQNDIGLASISSSIIEKSTQLDNSTISQQQQQQQQQNSRLPSPPGPFTRSSSSSIVQSTTVLSSPPSSGDQNFYKDNKSQQSGASNESKKSHDQASSSTTDGIDPSLIWAAGE</sequence>
<dbReference type="GO" id="GO:1903599">
    <property type="term" value="P:positive regulation of autophagy of mitochondrion"/>
    <property type="evidence" value="ECO:0007669"/>
    <property type="project" value="UniProtKB-UniRule"/>
</dbReference>
<comment type="similarity">
    <text evidence="1 4">Belongs to the ATG11 family.</text>
</comment>
<dbReference type="GO" id="GO:0060090">
    <property type="term" value="F:molecular adaptor activity"/>
    <property type="evidence" value="ECO:0007669"/>
    <property type="project" value="TreeGrafter"/>
</dbReference>
<organism evidence="8 9">
    <name type="scientific">Absidia repens</name>
    <dbReference type="NCBI Taxonomy" id="90262"/>
    <lineage>
        <taxon>Eukaryota</taxon>
        <taxon>Fungi</taxon>
        <taxon>Fungi incertae sedis</taxon>
        <taxon>Mucoromycota</taxon>
        <taxon>Mucoromycotina</taxon>
        <taxon>Mucoromycetes</taxon>
        <taxon>Mucorales</taxon>
        <taxon>Cunninghamellaceae</taxon>
        <taxon>Absidia</taxon>
    </lineage>
</organism>
<dbReference type="GO" id="GO:0019901">
    <property type="term" value="F:protein kinase binding"/>
    <property type="evidence" value="ECO:0007669"/>
    <property type="project" value="TreeGrafter"/>
</dbReference>
<dbReference type="GO" id="GO:0000422">
    <property type="term" value="P:autophagy of mitochondrion"/>
    <property type="evidence" value="ECO:0007669"/>
    <property type="project" value="TreeGrafter"/>
</dbReference>
<evidence type="ECO:0000313" key="9">
    <source>
        <dbReference type="Proteomes" id="UP000193560"/>
    </source>
</evidence>
<feature type="region of interest" description="Disordered" evidence="6">
    <location>
        <begin position="285"/>
        <end position="377"/>
    </location>
</feature>
<dbReference type="Proteomes" id="UP000193560">
    <property type="component" value="Unassembled WGS sequence"/>
</dbReference>
<dbReference type="GO" id="GO:0034727">
    <property type="term" value="P:piecemeal microautophagy of the nucleus"/>
    <property type="evidence" value="ECO:0007669"/>
    <property type="project" value="TreeGrafter"/>
</dbReference>
<evidence type="ECO:0000256" key="6">
    <source>
        <dbReference type="SAM" id="MobiDB-lite"/>
    </source>
</evidence>
<dbReference type="OrthoDB" id="447953at2759"/>
<keyword evidence="4" id="KW-0653">Protein transport</keyword>
<dbReference type="EMBL" id="MCGE01000012">
    <property type="protein sequence ID" value="ORZ15639.1"/>
    <property type="molecule type" value="Genomic_DNA"/>
</dbReference>
<comment type="caution">
    <text evidence="8">The sequence shown here is derived from an EMBL/GenBank/DDBJ whole genome shotgun (WGS) entry which is preliminary data.</text>
</comment>
<evidence type="ECO:0000256" key="1">
    <source>
        <dbReference type="ARBA" id="ARBA00009729"/>
    </source>
</evidence>
<comment type="function">
    <text evidence="4">Involved in cytoplasm to vacuole transport (Cvt), pexophagy, mitophagy and nucleophagy. Recruits mitochondria for their selective degradation via autophagy (mitophagy) during starvation. Works as scaffold proteins that recruit ATG proteins to the pre-autophagosome (PAS), the site of vesicle/autophagosome formation. Required for the Cvt vesicles completion.</text>
</comment>
<reference evidence="8 9" key="1">
    <citation type="submission" date="2016-07" db="EMBL/GenBank/DDBJ databases">
        <title>Pervasive Adenine N6-methylation of Active Genes in Fungi.</title>
        <authorList>
            <consortium name="DOE Joint Genome Institute"/>
            <person name="Mondo S.J."/>
            <person name="Dannebaum R.O."/>
            <person name="Kuo R.C."/>
            <person name="Labutti K."/>
            <person name="Haridas S."/>
            <person name="Kuo A."/>
            <person name="Salamov A."/>
            <person name="Ahrendt S.R."/>
            <person name="Lipzen A."/>
            <person name="Sullivan W."/>
            <person name="Andreopoulos W.B."/>
            <person name="Clum A."/>
            <person name="Lindquist E."/>
            <person name="Daum C."/>
            <person name="Ramamoorthy G.K."/>
            <person name="Gryganskyi A."/>
            <person name="Culley D."/>
            <person name="Magnuson J.K."/>
            <person name="James T.Y."/>
            <person name="O'Malley M.A."/>
            <person name="Stajich J.E."/>
            <person name="Spatafora J.W."/>
            <person name="Visel A."/>
            <person name="Grigoriev I.V."/>
        </authorList>
    </citation>
    <scope>NUCLEOTIDE SEQUENCE [LARGE SCALE GENOMIC DNA]</scope>
    <source>
        <strain evidence="8 9">NRRL 1336</strain>
    </source>
</reference>
<dbReference type="InterPro" id="IPR040040">
    <property type="entry name" value="ATG11"/>
</dbReference>
<dbReference type="GO" id="GO:0061709">
    <property type="term" value="P:reticulophagy"/>
    <property type="evidence" value="ECO:0007669"/>
    <property type="project" value="TreeGrafter"/>
</dbReference>
<feature type="compositionally biased region" description="Basic residues" evidence="6">
    <location>
        <begin position="212"/>
        <end position="225"/>
    </location>
</feature>
<evidence type="ECO:0000256" key="2">
    <source>
        <dbReference type="ARBA" id="ARBA00023006"/>
    </source>
</evidence>
<dbReference type="GO" id="GO:0000045">
    <property type="term" value="P:autophagosome assembly"/>
    <property type="evidence" value="ECO:0007669"/>
    <property type="project" value="UniProtKB-UniRule"/>
</dbReference>
<comment type="subunit">
    <text evidence="4">Homodimer.</text>
</comment>
<evidence type="ECO:0000259" key="7">
    <source>
        <dbReference type="Pfam" id="PF10377"/>
    </source>
</evidence>
<keyword evidence="4" id="KW-0813">Transport</keyword>
<accession>A0A1X2IFN0</accession>
<dbReference type="STRING" id="90262.A0A1X2IFN0"/>
<protein>
    <recommendedName>
        <fullName evidence="4">Autophagy-related protein 11</fullName>
    </recommendedName>
</protein>
<feature type="compositionally biased region" description="Low complexity" evidence="6">
    <location>
        <begin position="226"/>
        <end position="240"/>
    </location>
</feature>
<evidence type="ECO:0000256" key="5">
    <source>
        <dbReference type="SAM" id="Coils"/>
    </source>
</evidence>
<comment type="subcellular location">
    <subcellularLocation>
        <location evidence="4">Preautophagosomal structure membrane</location>
        <topology evidence="4">Peripheral membrane protein</topology>
    </subcellularLocation>
    <subcellularLocation>
        <location evidence="4">Vacuole membrane</location>
        <topology evidence="4">Peripheral membrane protein</topology>
    </subcellularLocation>
    <text evidence="4">During pexophagy, accumulates in the vacuolar membrane region, where the peroxisomes contact the vacuole.</text>
</comment>
<feature type="region of interest" description="Disordered" evidence="6">
    <location>
        <begin position="212"/>
        <end position="240"/>
    </location>
</feature>
<dbReference type="GO" id="GO:0005774">
    <property type="term" value="C:vacuolar membrane"/>
    <property type="evidence" value="ECO:0007669"/>
    <property type="project" value="UniProtKB-SubCell"/>
</dbReference>
<keyword evidence="3 5" id="KW-0175">Coiled coil</keyword>
<dbReference type="AlphaFoldDB" id="A0A1X2IFN0"/>
<dbReference type="Pfam" id="PF10377">
    <property type="entry name" value="ATG11"/>
    <property type="match status" value="1"/>
</dbReference>
<name>A0A1X2IFN0_9FUNG</name>
<keyword evidence="9" id="KW-1185">Reference proteome</keyword>
<dbReference type="PANTHER" id="PTHR13222:SF1">
    <property type="entry name" value="RB1-INDUCIBLE COILED-COIL PROTEIN 1"/>
    <property type="match status" value="1"/>
</dbReference>
<dbReference type="GO" id="GO:0034045">
    <property type="term" value="C:phagophore assembly site membrane"/>
    <property type="evidence" value="ECO:0007669"/>
    <property type="project" value="UniProtKB-SubCell"/>
</dbReference>
<evidence type="ECO:0000256" key="3">
    <source>
        <dbReference type="ARBA" id="ARBA00023054"/>
    </source>
</evidence>
<dbReference type="GO" id="GO:0015031">
    <property type="term" value="P:protein transport"/>
    <property type="evidence" value="ECO:0007669"/>
    <property type="project" value="UniProtKB-KW"/>
</dbReference>
<dbReference type="InterPro" id="IPR019460">
    <property type="entry name" value="Atg11_C"/>
</dbReference>